<organism evidence="1 2">
    <name type="scientific">Brevibacillus brevis (strain 47 / JCM 6285 / NBRC 100599)</name>
    <dbReference type="NCBI Taxonomy" id="358681"/>
    <lineage>
        <taxon>Bacteria</taxon>
        <taxon>Bacillati</taxon>
        <taxon>Bacillota</taxon>
        <taxon>Bacilli</taxon>
        <taxon>Bacillales</taxon>
        <taxon>Paenibacillaceae</taxon>
        <taxon>Brevibacillus</taxon>
    </lineage>
</organism>
<evidence type="ECO:0000313" key="2">
    <source>
        <dbReference type="Proteomes" id="UP000001877"/>
    </source>
</evidence>
<dbReference type="KEGG" id="bbe:BBR47_44080"/>
<dbReference type="STRING" id="358681.BBR47_44080"/>
<dbReference type="EMBL" id="AP008955">
    <property type="protein sequence ID" value="BAH45385.1"/>
    <property type="molecule type" value="Genomic_DNA"/>
</dbReference>
<gene>
    <name evidence="1" type="ordered locus">BBR47_44080</name>
</gene>
<reference evidence="1 2" key="1">
    <citation type="submission" date="2005-03" db="EMBL/GenBank/DDBJ databases">
        <title>Brevibacillus brevis strain 47, complete genome.</title>
        <authorList>
            <person name="Hosoyama A."/>
            <person name="Yamada R."/>
            <person name="Hongo Y."/>
            <person name="Terui Y."/>
            <person name="Ankai A."/>
            <person name="Masuyama W."/>
            <person name="Sekiguchi M."/>
            <person name="Takeda T."/>
            <person name="Asano K."/>
            <person name="Ohji S."/>
            <person name="Ichikawa N."/>
            <person name="Narita S."/>
            <person name="Aoki N."/>
            <person name="Miura H."/>
            <person name="Matsushita S."/>
            <person name="Sekigawa T."/>
            <person name="Yamagata H."/>
            <person name="Yoshikawa H."/>
            <person name="Udaka S."/>
            <person name="Tanikawa S."/>
            <person name="Fujita N."/>
        </authorList>
    </citation>
    <scope>NUCLEOTIDE SEQUENCE [LARGE SCALE GENOMIC DNA]</scope>
    <source>
        <strain evidence="2">47 / JCM 6285 / NBRC 100599</strain>
    </source>
</reference>
<name>C0ZJ10_BREBN</name>
<dbReference type="Proteomes" id="UP000001877">
    <property type="component" value="Chromosome"/>
</dbReference>
<dbReference type="AlphaFoldDB" id="C0ZJ10"/>
<sequence>MMHNLTGGGTSDEKAMGAGHSIGRASILYDYLFSA</sequence>
<evidence type="ECO:0000313" key="1">
    <source>
        <dbReference type="EMBL" id="BAH45385.1"/>
    </source>
</evidence>
<accession>C0ZJ10</accession>
<dbReference type="HOGENOM" id="CLU_3363697_0_0_9"/>
<proteinExistence type="predicted"/>
<keyword evidence="2" id="KW-1185">Reference proteome</keyword>
<protein>
    <submittedName>
        <fullName evidence="1">Uncharacterized protein</fullName>
    </submittedName>
</protein>